<reference evidence="2" key="1">
    <citation type="submission" date="2019-08" db="EMBL/GenBank/DDBJ databases">
        <title>Genomics of alphabaculovirus isolates infecting Mamestra configurata.</title>
        <authorList>
            <person name="Erlandson M.A."/>
            <person name="Baldwin D."/>
            <person name="Theilmann D.A."/>
        </authorList>
    </citation>
    <scope>NUCLEOTIDE SEQUENCE</scope>
    <source>
        <strain evidence="2">94-2</strain>
    </source>
</reference>
<accession>A0A7G7Y7Y7</accession>
<dbReference type="Pfam" id="PF12259">
    <property type="entry name" value="Baculo_F"/>
    <property type="match status" value="1"/>
</dbReference>
<keyword evidence="1" id="KW-1133">Transmembrane helix</keyword>
<dbReference type="EMBL" id="MN320360">
    <property type="protein sequence ID" value="QNH90483.1"/>
    <property type="molecule type" value="Genomic_DNA"/>
</dbReference>
<name>A0A7G7Y7Y7_NPVMC</name>
<proteinExistence type="predicted"/>
<keyword evidence="1" id="KW-0812">Transmembrane</keyword>
<evidence type="ECO:0000256" key="1">
    <source>
        <dbReference type="SAM" id="Phobius"/>
    </source>
</evidence>
<dbReference type="InterPro" id="IPR022048">
    <property type="entry name" value="Envelope_fusion-like"/>
</dbReference>
<protein>
    <submittedName>
        <fullName evidence="2">F protein</fullName>
    </submittedName>
</protein>
<feature type="transmembrane region" description="Helical" evidence="1">
    <location>
        <begin position="599"/>
        <end position="624"/>
    </location>
</feature>
<organismHost>
    <name type="scientific">Mamestra configurata</name>
    <name type="common">bertha armyworm</name>
    <dbReference type="NCBI Taxonomy" id="174822"/>
</organismHost>
<organism evidence="2">
    <name type="scientific">Mamestra configurata nucleopolyhedrovirus</name>
    <name type="common">MacoNPV</name>
    <dbReference type="NCBI Taxonomy" id="207830"/>
    <lineage>
        <taxon>Viruses</taxon>
        <taxon>Viruses incertae sedis</taxon>
        <taxon>Naldaviricetes</taxon>
        <taxon>Lefavirales</taxon>
        <taxon>Baculoviridae</taxon>
        <taxon>Alphabaculovirus</taxon>
        <taxon>Alphabaculovirus maconfiguratae</taxon>
    </lineage>
</organism>
<sequence>MEFNKVLCVLCVIVTVAFCKNLPEAGEAAVPVKTTQDIIQVTPLKSDSGLYFQYINKVKFIESIWSFVIEMDHGAVFQELIKVYQSTVDLEQSIHTNAINMSRCTNAEYMQLMIKPLKNRISAMVKTHALIDQKLAKTPKGTKLDDVTLPPPRRRRRGAFDFVGHIDKFLFGIMDADDAHTLHKLANSTNSLNKQVAQLTDELIKLTDYVDHETTITSYQEQFRYCEMVSAKLNMFCAKIDELENLYIKLDRAVDSAKLNHLNSLVLTPERLLTEMRKMQDNMGTFHWPVPSPLTLESMHGLIDTVVNTHVFVTHDRKLLFIIEVPLVEARSYDLYHTIPLPFCNHTEKCAIVLPDSKYLGVSTDQRTYVRLDDFKSCKYTDDGYLCYSSIAESQTSLARMCDIRLFTKSDKDVQVTRDCDVRLGRFEDVLFYPIADYNNWLYVMQHDTNVNVQCHKSDGIPADHKFDPIKVSAGVGVIRAIGQETCKLHYKYGTLPIHQLKASYNSSIIVKVNIGSSINLTDVFDKIDSIELENAKMNVNLDHSRLREMTIRLEDLRRNIANNTKYSGDEVNDNSESHWLSNWFSGDGLWHTIKTVCLFFVCAVLFLIFGAIVYFCCISCSVFKSCCNLFKKKDSKRYSTDDRVMHNIPTLRNKKKARVYVDDGSLEEEIIEMIHVNKK</sequence>
<keyword evidence="1" id="KW-0472">Membrane</keyword>
<evidence type="ECO:0000313" key="2">
    <source>
        <dbReference type="EMBL" id="QNH90483.1"/>
    </source>
</evidence>